<keyword evidence="2" id="KW-1185">Reference proteome</keyword>
<dbReference type="SUPFAM" id="SSF140453">
    <property type="entry name" value="EsxAB dimer-like"/>
    <property type="match status" value="1"/>
</dbReference>
<dbReference type="STRING" id="1823756.A4H34_03080"/>
<name>A0A179B3A2_9ACTO</name>
<proteinExistence type="predicted"/>
<accession>A0A179B3A2</accession>
<organism evidence="1 2">
    <name type="scientific">Peptidiphaga gingivicola</name>
    <dbReference type="NCBI Taxonomy" id="2741497"/>
    <lineage>
        <taxon>Bacteria</taxon>
        <taxon>Bacillati</taxon>
        <taxon>Actinomycetota</taxon>
        <taxon>Actinomycetes</taxon>
        <taxon>Actinomycetales</taxon>
        <taxon>Actinomycetaceae</taxon>
        <taxon>Peptidiphaga</taxon>
    </lineage>
</organism>
<protein>
    <submittedName>
        <fullName evidence="1">Uncharacterized protein</fullName>
    </submittedName>
</protein>
<evidence type="ECO:0000313" key="2">
    <source>
        <dbReference type="Proteomes" id="UP000078368"/>
    </source>
</evidence>
<dbReference type="Proteomes" id="UP000078368">
    <property type="component" value="Unassembled WGS sequence"/>
</dbReference>
<dbReference type="InterPro" id="IPR036689">
    <property type="entry name" value="ESAT-6-like_sf"/>
</dbReference>
<evidence type="ECO:0000313" key="1">
    <source>
        <dbReference type="EMBL" id="OAP86172.1"/>
    </source>
</evidence>
<reference evidence="1 2" key="1">
    <citation type="submission" date="2016-04" db="EMBL/GenBank/DDBJ databases">
        <title>Peptidophaga gingivicola gen. nov., sp. nov., isolated from human subgingival plaque.</title>
        <authorList>
            <person name="Beall C.J."/>
            <person name="Mokrzan E.M."/>
            <person name="Griffen A.L."/>
            <person name="Leys E.J."/>
        </authorList>
    </citation>
    <scope>NUCLEOTIDE SEQUENCE [LARGE SCALE GENOMIC DNA]</scope>
    <source>
        <strain evidence="1 2">BA112</strain>
    </source>
</reference>
<gene>
    <name evidence="1" type="ORF">A4H34_03080</name>
</gene>
<sequence>MQPNQIFYPREVISVADVKVDLDSLGYLSGSYRGLSDTVSSAQTYQSTHINLNASGKVSGVSTAVLDQAKKVEDALTTWLSDTEKATSGSADCVDDCVRSYQENERVSAELFDGHYTPADVASARSGASSTASGKLTTPAAQKTFATVFNAIGMVGNSISPSYWLGTAADAVLDLILGQGEHDPFAAIGNTIAGDWEPFSVASDALSKMSDYFKELGTETKNYWNNVDPDWDGGASDAASDALGKMGTSFDDASERLTKFSSSYNAVAVGVYDTADTLAGLLRTLADWGIAAVASAAAGTATFETVVGPIVGYVAAGAAVLKVLSTVREIFDVLGKVWDFVTLFTGQCSLWLGLVHGSGDPLTIYKPSFSEQ</sequence>
<comment type="caution">
    <text evidence="1">The sequence shown here is derived from an EMBL/GenBank/DDBJ whole genome shotgun (WGS) entry which is preliminary data.</text>
</comment>
<dbReference type="AlphaFoldDB" id="A0A179B3A2"/>
<dbReference type="EMBL" id="LVZK01000001">
    <property type="protein sequence ID" value="OAP86172.1"/>
    <property type="molecule type" value="Genomic_DNA"/>
</dbReference>